<name>A0A5J6MNV6_9PROT</name>
<keyword evidence="4" id="KW-1185">Reference proteome</keyword>
<dbReference type="SUPFAM" id="SSF56281">
    <property type="entry name" value="Metallo-hydrolase/oxidoreductase"/>
    <property type="match status" value="1"/>
</dbReference>
<dbReference type="SMART" id="SM00849">
    <property type="entry name" value="Lactamase_B"/>
    <property type="match status" value="1"/>
</dbReference>
<evidence type="ECO:0000313" key="3">
    <source>
        <dbReference type="EMBL" id="QEX17740.1"/>
    </source>
</evidence>
<dbReference type="PANTHER" id="PTHR42951:SF4">
    <property type="entry name" value="ACYL-COENZYME A THIOESTERASE MBLAC2"/>
    <property type="match status" value="1"/>
</dbReference>
<dbReference type="InterPro" id="IPR001279">
    <property type="entry name" value="Metallo-B-lactamas"/>
</dbReference>
<dbReference type="GO" id="GO:0016787">
    <property type="term" value="F:hydrolase activity"/>
    <property type="evidence" value="ECO:0007669"/>
    <property type="project" value="UniProtKB-KW"/>
</dbReference>
<dbReference type="KEGG" id="htq:FRZ44_30430"/>
<dbReference type="CDD" id="cd07712">
    <property type="entry name" value="MBLAC2-like_MBL-fold"/>
    <property type="match status" value="1"/>
</dbReference>
<dbReference type="EMBL" id="CP042906">
    <property type="protein sequence ID" value="QEX17740.1"/>
    <property type="molecule type" value="Genomic_DNA"/>
</dbReference>
<gene>
    <name evidence="3" type="ORF">FRZ44_30430</name>
</gene>
<dbReference type="Proteomes" id="UP000326202">
    <property type="component" value="Chromosome"/>
</dbReference>
<comment type="similarity">
    <text evidence="1">Belongs to the metallo-beta-lactamase superfamily. Class-B beta-lactamase family.</text>
</comment>
<dbReference type="GO" id="GO:0017001">
    <property type="term" value="P:antibiotic catabolic process"/>
    <property type="evidence" value="ECO:0007669"/>
    <property type="project" value="UniProtKB-ARBA"/>
</dbReference>
<dbReference type="Gene3D" id="3.60.15.10">
    <property type="entry name" value="Ribonuclease Z/Hydroxyacylglutathione hydrolase-like"/>
    <property type="match status" value="1"/>
</dbReference>
<dbReference type="AlphaFoldDB" id="A0A5J6MNV6"/>
<organism evidence="3 4">
    <name type="scientific">Hypericibacter terrae</name>
    <dbReference type="NCBI Taxonomy" id="2602015"/>
    <lineage>
        <taxon>Bacteria</taxon>
        <taxon>Pseudomonadati</taxon>
        <taxon>Pseudomonadota</taxon>
        <taxon>Alphaproteobacteria</taxon>
        <taxon>Rhodospirillales</taxon>
        <taxon>Dongiaceae</taxon>
        <taxon>Hypericibacter</taxon>
    </lineage>
</organism>
<accession>A0A5J6MNV6</accession>
<keyword evidence="3" id="KW-0378">Hydrolase</keyword>
<dbReference type="InterPro" id="IPR036866">
    <property type="entry name" value="RibonucZ/Hydroxyglut_hydro"/>
</dbReference>
<feature type="domain" description="Metallo-beta-lactamase" evidence="2">
    <location>
        <begin position="32"/>
        <end position="220"/>
    </location>
</feature>
<dbReference type="InterPro" id="IPR050855">
    <property type="entry name" value="NDM-1-like"/>
</dbReference>
<proteinExistence type="inferred from homology"/>
<evidence type="ECO:0000256" key="1">
    <source>
        <dbReference type="ARBA" id="ARBA00005250"/>
    </source>
</evidence>
<evidence type="ECO:0000259" key="2">
    <source>
        <dbReference type="SMART" id="SM00849"/>
    </source>
</evidence>
<dbReference type="OrthoDB" id="9802991at2"/>
<dbReference type="RefSeq" id="WP_151177967.1">
    <property type="nucleotide sequence ID" value="NZ_CP042906.1"/>
</dbReference>
<reference evidence="3 4" key="1">
    <citation type="submission" date="2019-08" db="EMBL/GenBank/DDBJ databases">
        <title>Hyperibacter terrae gen. nov., sp. nov. and Hyperibacter viscosus sp. nov., two new members in the family Rhodospirillaceae isolated from the rhizosphere of Hypericum perforatum.</title>
        <authorList>
            <person name="Noviana Z."/>
        </authorList>
    </citation>
    <scope>NUCLEOTIDE SEQUENCE [LARGE SCALE GENOMIC DNA]</scope>
    <source>
        <strain evidence="3 4">R5913</strain>
    </source>
</reference>
<evidence type="ECO:0000313" key="4">
    <source>
        <dbReference type="Proteomes" id="UP000326202"/>
    </source>
</evidence>
<dbReference type="PANTHER" id="PTHR42951">
    <property type="entry name" value="METALLO-BETA-LACTAMASE DOMAIN-CONTAINING"/>
    <property type="match status" value="1"/>
</dbReference>
<sequence>MEIVTADRWYRMRNVGDGVTHIDEPHIKPFYRCNIWHVRGKERDLLVDSGLGVVSLRRQVAILAERPQLAVASHAHFDHVGNHHEFAERAIHAEEAPLLARPGRDETLATLYATEEMFTSLPPGGFDAPAYEVTPAPATRILHDSDIVDLGDRQFEVFHLPGHSPGSIGLWEKASGIFFAGDTVYDGPLIDDAYHSDIAAYIRSMERLRDLPVRVVHGGHFPSFGRERFVELIDGYLNEKRAS</sequence>
<protein>
    <submittedName>
        <fullName evidence="3">MBL fold metallo-hydrolase</fullName>
    </submittedName>
</protein>
<dbReference type="Pfam" id="PF00753">
    <property type="entry name" value="Lactamase_B"/>
    <property type="match status" value="1"/>
</dbReference>